<keyword evidence="7" id="KW-0378">Hydrolase</keyword>
<dbReference type="SUPFAM" id="SSF51306">
    <property type="entry name" value="LexA/Signal peptidase"/>
    <property type="match status" value="1"/>
</dbReference>
<dbReference type="GO" id="GO:0006465">
    <property type="term" value="P:signal peptide processing"/>
    <property type="evidence" value="ECO:0007669"/>
    <property type="project" value="UniProtKB-UniRule"/>
</dbReference>
<dbReference type="InterPro" id="IPR001733">
    <property type="entry name" value="Peptidase_S26B"/>
</dbReference>
<dbReference type="RefSeq" id="WP_004606588.1">
    <property type="nucleotide sequence ID" value="NZ_AP024846.1"/>
</dbReference>
<dbReference type="GO" id="GO:0009003">
    <property type="term" value="F:signal peptidase activity"/>
    <property type="evidence" value="ECO:0007669"/>
    <property type="project" value="UniProtKB-EC"/>
</dbReference>
<dbReference type="InterPro" id="IPR036286">
    <property type="entry name" value="LexA/Signal_pep-like_sf"/>
</dbReference>
<feature type="transmembrane region" description="Helical" evidence="6">
    <location>
        <begin position="155"/>
        <end position="174"/>
    </location>
</feature>
<dbReference type="NCBIfam" id="TIGR02228">
    <property type="entry name" value="sigpep_I_arch"/>
    <property type="match status" value="1"/>
</dbReference>
<keyword evidence="2 6" id="KW-0812">Transmembrane</keyword>
<accession>A0A844FBV1</accession>
<comment type="caution">
    <text evidence="7">The sequence shown here is derived from an EMBL/GenBank/DDBJ whole genome shotgun (WGS) entry which is preliminary data.</text>
</comment>
<organism evidence="7 8">
    <name type="scientific">Clostridium scindens (strain JCM 10418 / VPI 12708)</name>
    <dbReference type="NCBI Taxonomy" id="29347"/>
    <lineage>
        <taxon>Bacteria</taxon>
        <taxon>Bacillati</taxon>
        <taxon>Bacillota</taxon>
        <taxon>Clostridia</taxon>
        <taxon>Lachnospirales</taxon>
        <taxon>Lachnospiraceae</taxon>
    </lineage>
</organism>
<dbReference type="AlphaFoldDB" id="A0A844FBV1"/>
<dbReference type="InterPro" id="IPR019533">
    <property type="entry name" value="Peptidase_S26"/>
</dbReference>
<dbReference type="CDD" id="cd06530">
    <property type="entry name" value="S26_SPase_I"/>
    <property type="match status" value="1"/>
</dbReference>
<evidence type="ECO:0000313" key="8">
    <source>
        <dbReference type="Proteomes" id="UP000462363"/>
    </source>
</evidence>
<evidence type="ECO:0000256" key="5">
    <source>
        <dbReference type="NCBIfam" id="TIGR02228"/>
    </source>
</evidence>
<sequence>MGKRKKRRAASGKHRNTLAKIFSIGGTVLLILVIVLCIPITVPRLFGYDIYTVISGSMEPAIPTGSLIYTKEIPPKEVKKEDVIAFYRGTDSGAIVTHRVVKNQTVSGKFITKGDANEKKDPMPVDYDELLGKVALSVPFLGRILATVATTSGKAAAACLIGVAVIFHIIAGRLRVDDEY</sequence>
<name>A0A844FBV1_CLOSV</name>
<dbReference type="GO" id="GO:0004252">
    <property type="term" value="F:serine-type endopeptidase activity"/>
    <property type="evidence" value="ECO:0007669"/>
    <property type="project" value="UniProtKB-UniRule"/>
</dbReference>
<proteinExistence type="predicted"/>
<dbReference type="EC" id="3.4.21.89" evidence="5"/>
<protein>
    <recommendedName>
        <fullName evidence="5">Signal peptidase I</fullName>
        <ecNumber evidence="5">3.4.21.89</ecNumber>
    </recommendedName>
</protein>
<dbReference type="GO" id="GO:0016020">
    <property type="term" value="C:membrane"/>
    <property type="evidence" value="ECO:0007669"/>
    <property type="project" value="UniProtKB-SubCell"/>
</dbReference>
<keyword evidence="3 6" id="KW-1133">Transmembrane helix</keyword>
<dbReference type="Proteomes" id="UP000462363">
    <property type="component" value="Unassembled WGS sequence"/>
</dbReference>
<dbReference type="EMBL" id="VUMB01000017">
    <property type="protein sequence ID" value="MSS40575.1"/>
    <property type="molecule type" value="Genomic_DNA"/>
</dbReference>
<dbReference type="PANTHER" id="PTHR10806:SF6">
    <property type="entry name" value="SIGNAL PEPTIDASE COMPLEX CATALYTIC SUBUNIT SEC11"/>
    <property type="match status" value="1"/>
</dbReference>
<dbReference type="PANTHER" id="PTHR10806">
    <property type="entry name" value="SIGNAL PEPTIDASE COMPLEX CATALYTIC SUBUNIT SEC11"/>
    <property type="match status" value="1"/>
</dbReference>
<evidence type="ECO:0000256" key="2">
    <source>
        <dbReference type="ARBA" id="ARBA00022692"/>
    </source>
</evidence>
<dbReference type="GeneID" id="62695192"/>
<evidence type="ECO:0000313" key="7">
    <source>
        <dbReference type="EMBL" id="MSS40575.1"/>
    </source>
</evidence>
<comment type="subcellular location">
    <subcellularLocation>
        <location evidence="1">Membrane</location>
    </subcellularLocation>
</comment>
<feature type="transmembrane region" description="Helical" evidence="6">
    <location>
        <begin position="21"/>
        <end position="42"/>
    </location>
</feature>
<dbReference type="PRINTS" id="PR00728">
    <property type="entry name" value="SIGNALPTASE"/>
</dbReference>
<gene>
    <name evidence="7" type="ORF">FYJ37_09445</name>
</gene>
<evidence type="ECO:0000256" key="3">
    <source>
        <dbReference type="ARBA" id="ARBA00022989"/>
    </source>
</evidence>
<keyword evidence="4 6" id="KW-0472">Membrane</keyword>
<reference evidence="7 8" key="1">
    <citation type="submission" date="2019-08" db="EMBL/GenBank/DDBJ databases">
        <title>In-depth cultivation of the pig gut microbiome towards novel bacterial diversity and tailored functional studies.</title>
        <authorList>
            <person name="Wylensek D."/>
            <person name="Hitch T.C.A."/>
            <person name="Clavel T."/>
        </authorList>
    </citation>
    <scope>NUCLEOTIDE SEQUENCE [LARGE SCALE GENOMIC DNA]</scope>
    <source>
        <strain evidence="7 8">BL-389-WT-3D</strain>
    </source>
</reference>
<evidence type="ECO:0000256" key="6">
    <source>
        <dbReference type="SAM" id="Phobius"/>
    </source>
</evidence>
<dbReference type="Gene3D" id="2.10.109.10">
    <property type="entry name" value="Umud Fragment, subunit A"/>
    <property type="match status" value="1"/>
</dbReference>
<evidence type="ECO:0000256" key="4">
    <source>
        <dbReference type="ARBA" id="ARBA00023136"/>
    </source>
</evidence>
<evidence type="ECO:0000256" key="1">
    <source>
        <dbReference type="ARBA" id="ARBA00004370"/>
    </source>
</evidence>